<dbReference type="InterPro" id="IPR050628">
    <property type="entry name" value="SNF2_RAD54_helicase_TF"/>
</dbReference>
<keyword evidence="1" id="KW-0547">Nucleotide-binding</keyword>
<evidence type="ECO:0000256" key="1">
    <source>
        <dbReference type="ARBA" id="ARBA00022741"/>
    </source>
</evidence>
<dbReference type="InterPro" id="IPR027417">
    <property type="entry name" value="P-loop_NTPase"/>
</dbReference>
<dbReference type="GO" id="GO:0008094">
    <property type="term" value="F:ATP-dependent activity, acting on DNA"/>
    <property type="evidence" value="ECO:0007669"/>
    <property type="project" value="TreeGrafter"/>
</dbReference>
<dbReference type="PROSITE" id="PS51194">
    <property type="entry name" value="HELICASE_CTER"/>
    <property type="match status" value="1"/>
</dbReference>
<evidence type="ECO:0000259" key="5">
    <source>
        <dbReference type="PROSITE" id="PS51192"/>
    </source>
</evidence>
<dbReference type="Pfam" id="PF00176">
    <property type="entry name" value="SNF2-rel_dom"/>
    <property type="match status" value="2"/>
</dbReference>
<keyword evidence="8" id="KW-1185">Reference proteome</keyword>
<evidence type="ECO:0000313" key="7">
    <source>
        <dbReference type="EMBL" id="ORY30328.1"/>
    </source>
</evidence>
<feature type="region of interest" description="Disordered" evidence="4">
    <location>
        <begin position="1"/>
        <end position="90"/>
    </location>
</feature>
<keyword evidence="2" id="KW-0378">Hydrolase</keyword>
<sequence length="1344" mass="148698">MHSNLDGINNFAAPSFPGYNGSMAGPSNHTASSTSIDLTGDDSDEEDVAPSATGGTANDARTFKQRSPRETLGPSTSRDKQPGSSSTIDTHDDVQIIGANHPMSTGFTPYHPSLNGNPIMNGDGAPPSFPSSSNFILNPWAMTPSPSTFTPPTSYMVGTNGSSVPAGYSASSAIDLTNSRIPSPPPLHEQKPICIGAINAKVLMMYPAPVVTKGYELPEGSKERLSLVIYRGGELLKVKLKLRHAGARPKPHEAWPSPPSDAIQVMTPGMSCYIGELDARASQVLIDHVARGLVRLEGFLLRNQPEPLQYTASINVLLFTLPSNVKYIAQSLMSHGVFLRDPAPPYDPARHADRPKYINAHGGDSQAAQAEMQWVRSMYSTSMPSAPMDKTTQVEVQRKQVDEVFESIESGAELEESVPGPLIKATLFPHQRKALTFLLEREQDMSSLKKSRKYWMKQQAKEKIKGEPKVHMANDAEIVETAKKQDHARSLWEPKIDGKGRIKSWRNKVSNEEVYGGKHDKPPECKGAILADDMGLGKTLSVMSLIAATRGASYEWARKSLEKDGAVEEEEAPSSTLKASDMTTRIFGMPVGDDDQTKSSSKSKKRKFQDKLSSSAARRSQILCRSKATLLICPMSTISNWEDQIKEHWDGRVEIVGGTAGAPPPKDVEKKYKPRKKGDESDDSDLEDYDTLRVYIYHGANRRADPEYVAGFDVVVTSYNTLALEFSKNSAGGETGDNTGNATPSETAVNSGAEDDCPLGDTSTNPHATKPEVEAEIKAMEVAAKLAKLNKKGKGKKTKEPSPLQQIDWFRVVLDEAHYIKSAITVASLASCDLEADRRIALTGTPIQNRIEDVWALFKFLRLYPVDEKDTFNRLISQPCKMGEQIGVARLQLVMRCCTLRRTKDTKKPDGSPLLELPERKELQLWLDLREDERLVYDIRSEAARNKVHQLRATNSLGKNYANVLSDILRLRQICDHVDLASADFVEEDFDGAVMDYDLAMKSIHASGMTVARALSVVCFLKDSDTARCVGCNFDYGDNFPSLEELGPFADRPSETRLKKLNHTPLLTKCQHIYCPKCFKSSVYSDWAKRAKTNPTRPCAACQQELNLVTDVIEIVLPDENGEFPVEQPKRVTRKKYVRPPGEKPNLSTKMQFLHDELLKYSKMNPDSVNHDPFADVADADIDPATGLPLVTKSVVFSQWTTMLDRISDMLDEARIKHARLDGTMSREERHRAMRDLASKKGVEVLLVSTRAGGVGLNLTAASRCYLVDPYWNPSVESQAIDRIHRLGQTRPVTAIKLMINESIEQKLAKIQEKKSNLANLSLKNMSRKELLEKKAEELVELFG</sequence>
<dbReference type="CDD" id="cd18793">
    <property type="entry name" value="SF2_C_SNF"/>
    <property type="match status" value="1"/>
</dbReference>
<organism evidence="7 8">
    <name type="scientific">Naematelia encephala</name>
    <dbReference type="NCBI Taxonomy" id="71784"/>
    <lineage>
        <taxon>Eukaryota</taxon>
        <taxon>Fungi</taxon>
        <taxon>Dikarya</taxon>
        <taxon>Basidiomycota</taxon>
        <taxon>Agaricomycotina</taxon>
        <taxon>Tremellomycetes</taxon>
        <taxon>Tremellales</taxon>
        <taxon>Naemateliaceae</taxon>
        <taxon>Naematelia</taxon>
    </lineage>
</organism>
<dbReference type="Proteomes" id="UP000193986">
    <property type="component" value="Unassembled WGS sequence"/>
</dbReference>
<dbReference type="GO" id="GO:0005634">
    <property type="term" value="C:nucleus"/>
    <property type="evidence" value="ECO:0007669"/>
    <property type="project" value="TreeGrafter"/>
</dbReference>
<dbReference type="SUPFAM" id="SSF52540">
    <property type="entry name" value="P-loop containing nucleoside triphosphate hydrolases"/>
    <property type="match status" value="2"/>
</dbReference>
<dbReference type="InterPro" id="IPR038718">
    <property type="entry name" value="SNF2-like_sf"/>
</dbReference>
<keyword evidence="3" id="KW-0067">ATP-binding</keyword>
<dbReference type="PROSITE" id="PS51192">
    <property type="entry name" value="HELICASE_ATP_BIND_1"/>
    <property type="match status" value="1"/>
</dbReference>
<evidence type="ECO:0000256" key="4">
    <source>
        <dbReference type="SAM" id="MobiDB-lite"/>
    </source>
</evidence>
<dbReference type="InterPro" id="IPR000330">
    <property type="entry name" value="SNF2_N"/>
</dbReference>
<dbReference type="Gene3D" id="3.40.50.300">
    <property type="entry name" value="P-loop containing nucleotide triphosphate hydrolases"/>
    <property type="match status" value="1"/>
</dbReference>
<dbReference type="CDD" id="cd18008">
    <property type="entry name" value="DEXDc_SHPRH-like"/>
    <property type="match status" value="1"/>
</dbReference>
<dbReference type="OrthoDB" id="448448at2759"/>
<feature type="region of interest" description="Disordered" evidence="4">
    <location>
        <begin position="563"/>
        <end position="613"/>
    </location>
</feature>
<dbReference type="PANTHER" id="PTHR45626">
    <property type="entry name" value="TRANSCRIPTION TERMINATION FACTOR 2-RELATED"/>
    <property type="match status" value="1"/>
</dbReference>
<feature type="compositionally biased region" description="Polar residues" evidence="4">
    <location>
        <begin position="728"/>
        <end position="750"/>
    </location>
</feature>
<dbReference type="GO" id="GO:0016787">
    <property type="term" value="F:hydrolase activity"/>
    <property type="evidence" value="ECO:0007669"/>
    <property type="project" value="UniProtKB-KW"/>
</dbReference>
<protein>
    <submittedName>
        <fullName evidence="7">SNF2 family N-terminal domain-domain-containing protein</fullName>
    </submittedName>
</protein>
<dbReference type="GO" id="GO:0006281">
    <property type="term" value="P:DNA repair"/>
    <property type="evidence" value="ECO:0007669"/>
    <property type="project" value="TreeGrafter"/>
</dbReference>
<dbReference type="Gene3D" id="3.40.50.10810">
    <property type="entry name" value="Tandem AAA-ATPase domain"/>
    <property type="match status" value="2"/>
</dbReference>
<feature type="compositionally biased region" description="Acidic residues" evidence="4">
    <location>
        <begin position="39"/>
        <end position="48"/>
    </location>
</feature>
<dbReference type="SMART" id="SM00490">
    <property type="entry name" value="HELICc"/>
    <property type="match status" value="1"/>
</dbReference>
<proteinExistence type="predicted"/>
<dbReference type="PANTHER" id="PTHR45626:SF52">
    <property type="entry name" value="SINGLE-STRANDED DNA-DEPENDENT ATPASE (EUROFUNG)"/>
    <property type="match status" value="1"/>
</dbReference>
<evidence type="ECO:0000313" key="8">
    <source>
        <dbReference type="Proteomes" id="UP000193986"/>
    </source>
</evidence>
<feature type="compositionally biased region" description="Polar residues" evidence="4">
    <location>
        <begin position="25"/>
        <end position="37"/>
    </location>
</feature>
<dbReference type="InterPro" id="IPR049730">
    <property type="entry name" value="SNF2/RAD54-like_C"/>
</dbReference>
<feature type="region of interest" description="Disordered" evidence="4">
    <location>
        <begin position="728"/>
        <end position="770"/>
    </location>
</feature>
<dbReference type="InterPro" id="IPR014001">
    <property type="entry name" value="Helicase_ATP-bd"/>
</dbReference>
<feature type="region of interest" description="Disordered" evidence="4">
    <location>
        <begin position="655"/>
        <end position="685"/>
    </location>
</feature>
<dbReference type="SMART" id="SM00487">
    <property type="entry name" value="DEXDc"/>
    <property type="match status" value="1"/>
</dbReference>
<reference evidence="7 8" key="1">
    <citation type="submission" date="2016-07" db="EMBL/GenBank/DDBJ databases">
        <title>Pervasive Adenine N6-methylation of Active Genes in Fungi.</title>
        <authorList>
            <consortium name="DOE Joint Genome Institute"/>
            <person name="Mondo S.J."/>
            <person name="Dannebaum R.O."/>
            <person name="Kuo R.C."/>
            <person name="Labutti K."/>
            <person name="Haridas S."/>
            <person name="Kuo A."/>
            <person name="Salamov A."/>
            <person name="Ahrendt S.R."/>
            <person name="Lipzen A."/>
            <person name="Sullivan W."/>
            <person name="Andreopoulos W.B."/>
            <person name="Clum A."/>
            <person name="Lindquist E."/>
            <person name="Daum C."/>
            <person name="Ramamoorthy G.K."/>
            <person name="Gryganskyi A."/>
            <person name="Culley D."/>
            <person name="Magnuson J.K."/>
            <person name="James T.Y."/>
            <person name="O'Malley M.A."/>
            <person name="Stajich J.E."/>
            <person name="Spatafora J.W."/>
            <person name="Visel A."/>
            <person name="Grigoriev I.V."/>
        </authorList>
    </citation>
    <scope>NUCLEOTIDE SEQUENCE [LARGE SCALE GENOMIC DNA]</scope>
    <source>
        <strain evidence="7 8">68-887.2</strain>
    </source>
</reference>
<dbReference type="GO" id="GO:0005524">
    <property type="term" value="F:ATP binding"/>
    <property type="evidence" value="ECO:0007669"/>
    <property type="project" value="UniProtKB-KW"/>
</dbReference>
<evidence type="ECO:0000256" key="3">
    <source>
        <dbReference type="ARBA" id="ARBA00022840"/>
    </source>
</evidence>
<gene>
    <name evidence="7" type="ORF">BCR39DRAFT_529202</name>
</gene>
<evidence type="ECO:0000259" key="6">
    <source>
        <dbReference type="PROSITE" id="PS51194"/>
    </source>
</evidence>
<dbReference type="STRING" id="71784.A0A1Y2B662"/>
<name>A0A1Y2B662_9TREE</name>
<dbReference type="InterPro" id="IPR001650">
    <property type="entry name" value="Helicase_C-like"/>
</dbReference>
<dbReference type="InParanoid" id="A0A1Y2B662"/>
<dbReference type="EMBL" id="MCFC01000020">
    <property type="protein sequence ID" value="ORY30328.1"/>
    <property type="molecule type" value="Genomic_DNA"/>
</dbReference>
<comment type="caution">
    <text evidence="7">The sequence shown here is derived from an EMBL/GenBank/DDBJ whole genome shotgun (WGS) entry which is preliminary data.</text>
</comment>
<accession>A0A1Y2B662</accession>
<dbReference type="Pfam" id="PF00271">
    <property type="entry name" value="Helicase_C"/>
    <property type="match status" value="1"/>
</dbReference>
<feature type="domain" description="Helicase ATP-binding" evidence="5">
    <location>
        <begin position="802"/>
        <end position="864"/>
    </location>
</feature>
<evidence type="ECO:0000256" key="2">
    <source>
        <dbReference type="ARBA" id="ARBA00022801"/>
    </source>
</evidence>
<feature type="compositionally biased region" description="Polar residues" evidence="4">
    <location>
        <begin position="573"/>
        <end position="583"/>
    </location>
</feature>
<feature type="domain" description="Helicase C-terminal" evidence="6">
    <location>
        <begin position="1183"/>
        <end position="1327"/>
    </location>
</feature>